<evidence type="ECO:0000313" key="3">
    <source>
        <dbReference type="Proteomes" id="UP001500058"/>
    </source>
</evidence>
<evidence type="ECO:0000256" key="1">
    <source>
        <dbReference type="SAM" id="MobiDB-lite"/>
    </source>
</evidence>
<keyword evidence="3" id="KW-1185">Reference proteome</keyword>
<comment type="caution">
    <text evidence="2">The sequence shown here is derived from an EMBL/GenBank/DDBJ whole genome shotgun (WGS) entry which is preliminary data.</text>
</comment>
<organism evidence="2 3">
    <name type="scientific">Streptomyces glaucosporus</name>
    <dbReference type="NCBI Taxonomy" id="284044"/>
    <lineage>
        <taxon>Bacteria</taxon>
        <taxon>Bacillati</taxon>
        <taxon>Actinomycetota</taxon>
        <taxon>Actinomycetes</taxon>
        <taxon>Kitasatosporales</taxon>
        <taxon>Streptomycetaceae</taxon>
        <taxon>Streptomyces</taxon>
    </lineage>
</organism>
<sequence length="126" mass="14149">MTEIIAPPPPNVYRDNSRFSCFERAGSHRAPRGAFTRGDCETARRARTEHRRYDAHHPHGLTPDGRRHPHTRAGSPWTAPQTTLTQHAATGMRSLTAFHHRTIEAPARALPGTAARLHQNDPARWP</sequence>
<name>A0ABP5W5B2_9ACTN</name>
<feature type="region of interest" description="Disordered" evidence="1">
    <location>
        <begin position="106"/>
        <end position="126"/>
    </location>
</feature>
<accession>A0ABP5W5B2</accession>
<dbReference type="EMBL" id="BAAATJ010000040">
    <property type="protein sequence ID" value="GAA2417575.1"/>
    <property type="molecule type" value="Genomic_DNA"/>
</dbReference>
<protein>
    <submittedName>
        <fullName evidence="2">Uncharacterized protein</fullName>
    </submittedName>
</protein>
<feature type="compositionally biased region" description="Basic and acidic residues" evidence="1">
    <location>
        <begin position="38"/>
        <end position="57"/>
    </location>
</feature>
<gene>
    <name evidence="2" type="ORF">GCM10010420_54910</name>
</gene>
<feature type="region of interest" description="Disordered" evidence="1">
    <location>
        <begin position="28"/>
        <end position="82"/>
    </location>
</feature>
<proteinExistence type="predicted"/>
<dbReference type="Proteomes" id="UP001500058">
    <property type="component" value="Unassembled WGS sequence"/>
</dbReference>
<evidence type="ECO:0000313" key="2">
    <source>
        <dbReference type="EMBL" id="GAA2417575.1"/>
    </source>
</evidence>
<reference evidence="3" key="1">
    <citation type="journal article" date="2019" name="Int. J. Syst. Evol. Microbiol.">
        <title>The Global Catalogue of Microorganisms (GCM) 10K type strain sequencing project: providing services to taxonomists for standard genome sequencing and annotation.</title>
        <authorList>
            <consortium name="The Broad Institute Genomics Platform"/>
            <consortium name="The Broad Institute Genome Sequencing Center for Infectious Disease"/>
            <person name="Wu L."/>
            <person name="Ma J."/>
        </authorList>
    </citation>
    <scope>NUCLEOTIDE SEQUENCE [LARGE SCALE GENOMIC DNA]</scope>
    <source>
        <strain evidence="3">JCM 6921</strain>
    </source>
</reference>